<dbReference type="Pfam" id="PF02390">
    <property type="entry name" value="Methyltransf_4"/>
    <property type="match status" value="1"/>
</dbReference>
<dbReference type="RefSeq" id="WP_091340089.1">
    <property type="nucleotide sequence ID" value="NZ_FNYC01000008.1"/>
</dbReference>
<dbReference type="InterPro" id="IPR003358">
    <property type="entry name" value="tRNA_(Gua-N-7)_MeTrfase_Trmb"/>
</dbReference>
<dbReference type="STRING" id="529704.SAMN02927913_3500"/>
<proteinExistence type="inferred from homology"/>
<dbReference type="NCBIfam" id="TIGR00091">
    <property type="entry name" value="tRNA (guanosine(46)-N7)-methyltransferase TrmB"/>
    <property type="match status" value="1"/>
</dbReference>
<sequence length="244" mass="27674">MSPAIQAHAVTDPSEHPDRPPHLRRIRSFVLREGRMTPAQQRAFDAHWARFGIDYHGAAQDFDARFGRIAPRVLEIGFGNGEALAWASEHDPLRDYIGVEVHGPGVGRLMNALAERAAANVRIYKHDAVEVLEHEIAPGALAEARIWFPDPWHKKRHNKRRIVQPEFVALLASRMAAGGLLHLATDWQPYAEHMLEVMEAAPAWRNAIAPGQYAEKPAWRIETHFERRGLKLGHGVWDLLYRRA</sequence>
<keyword evidence="6 7" id="KW-0819">tRNA processing</keyword>
<gene>
    <name evidence="7" type="primary">trmB</name>
    <name evidence="9" type="ORF">SAMN04487997_3442</name>
</gene>
<dbReference type="Gene3D" id="3.40.50.150">
    <property type="entry name" value="Vaccinia Virus protein VP39"/>
    <property type="match status" value="1"/>
</dbReference>
<dbReference type="EMBL" id="FNYC01000008">
    <property type="protein sequence ID" value="SEJ45590.1"/>
    <property type="molecule type" value="Genomic_DNA"/>
</dbReference>
<comment type="catalytic activity">
    <reaction evidence="1 7">
        <text>guanosine(46) in tRNA + S-adenosyl-L-methionine = N(7)-methylguanosine(46) in tRNA + S-adenosyl-L-homocysteine</text>
        <dbReference type="Rhea" id="RHEA:42708"/>
        <dbReference type="Rhea" id="RHEA-COMP:10188"/>
        <dbReference type="Rhea" id="RHEA-COMP:10189"/>
        <dbReference type="ChEBI" id="CHEBI:57856"/>
        <dbReference type="ChEBI" id="CHEBI:59789"/>
        <dbReference type="ChEBI" id="CHEBI:74269"/>
        <dbReference type="ChEBI" id="CHEBI:74480"/>
        <dbReference type="EC" id="2.1.1.33"/>
    </reaction>
</comment>
<dbReference type="PANTHER" id="PTHR23417:SF14">
    <property type="entry name" value="PENTACOTRIPEPTIDE-REPEAT REGION OF PRORP DOMAIN-CONTAINING PROTEIN"/>
    <property type="match status" value="1"/>
</dbReference>
<feature type="binding site" evidence="7">
    <location>
        <position position="154"/>
    </location>
    <ligand>
        <name>substrate</name>
    </ligand>
</feature>
<comment type="function">
    <text evidence="2 7">Catalyzes the formation of N(7)-methylguanine at position 46 (m7G46) in tRNA.</text>
</comment>
<comment type="pathway">
    <text evidence="7">tRNA modification; N(7)-methylguanine-tRNA biosynthesis.</text>
</comment>
<dbReference type="GO" id="GO:0008176">
    <property type="term" value="F:tRNA (guanine(46)-N7)-methyltransferase activity"/>
    <property type="evidence" value="ECO:0007669"/>
    <property type="project" value="UniProtKB-UniRule"/>
</dbReference>
<evidence type="ECO:0000256" key="6">
    <source>
        <dbReference type="ARBA" id="ARBA00022694"/>
    </source>
</evidence>
<evidence type="ECO:0000256" key="3">
    <source>
        <dbReference type="ARBA" id="ARBA00022603"/>
    </source>
</evidence>
<dbReference type="SUPFAM" id="SSF53335">
    <property type="entry name" value="S-adenosyl-L-methionine-dependent methyltransferases"/>
    <property type="match status" value="1"/>
</dbReference>
<feature type="binding site" evidence="7">
    <location>
        <position position="150"/>
    </location>
    <ligand>
        <name>S-adenosyl-L-methionine</name>
        <dbReference type="ChEBI" id="CHEBI:59789"/>
    </ligand>
</feature>
<reference evidence="9 10" key="1">
    <citation type="submission" date="2016-10" db="EMBL/GenBank/DDBJ databases">
        <authorList>
            <person name="de Groot N.N."/>
        </authorList>
    </citation>
    <scope>NUCLEOTIDE SEQUENCE [LARGE SCALE GENOMIC DNA]</scope>
    <source>
        <strain evidence="9 10">DSM 26515</strain>
    </source>
</reference>
<dbReference type="OrthoDB" id="9802090at2"/>
<feature type="binding site" evidence="7">
    <location>
        <position position="100"/>
    </location>
    <ligand>
        <name>S-adenosyl-L-methionine</name>
        <dbReference type="ChEBI" id="CHEBI:59789"/>
    </ligand>
</feature>
<accession>A0A1H6Z7U3</accession>
<evidence type="ECO:0000256" key="1">
    <source>
        <dbReference type="ARBA" id="ARBA00000142"/>
    </source>
</evidence>
<evidence type="ECO:0000256" key="5">
    <source>
        <dbReference type="ARBA" id="ARBA00022691"/>
    </source>
</evidence>
<dbReference type="Proteomes" id="UP000199420">
    <property type="component" value="Unassembled WGS sequence"/>
</dbReference>
<dbReference type="HAMAP" id="MF_01057">
    <property type="entry name" value="tRNA_methyltr_TrmB"/>
    <property type="match status" value="1"/>
</dbReference>
<feature type="binding site" evidence="7">
    <location>
        <position position="75"/>
    </location>
    <ligand>
        <name>S-adenosyl-L-methionine</name>
        <dbReference type="ChEBI" id="CHEBI:59789"/>
    </ligand>
</feature>
<dbReference type="AlphaFoldDB" id="A0A1H6Z7U3"/>
<feature type="binding site" evidence="7">
    <location>
        <begin position="223"/>
        <end position="226"/>
    </location>
    <ligand>
        <name>substrate</name>
    </ligand>
</feature>
<organism evidence="9 10">
    <name type="scientific">Frateuria terrea</name>
    <dbReference type="NCBI Taxonomy" id="529704"/>
    <lineage>
        <taxon>Bacteria</taxon>
        <taxon>Pseudomonadati</taxon>
        <taxon>Pseudomonadota</taxon>
        <taxon>Gammaproteobacteria</taxon>
        <taxon>Lysobacterales</taxon>
        <taxon>Rhodanobacteraceae</taxon>
        <taxon>Frateuria</taxon>
    </lineage>
</organism>
<dbReference type="UniPathway" id="UPA00989"/>
<comment type="similarity">
    <text evidence="7">Belongs to the class I-like SAM-binding methyltransferase superfamily. TrmB family.</text>
</comment>
<evidence type="ECO:0000313" key="10">
    <source>
        <dbReference type="Proteomes" id="UP000199420"/>
    </source>
</evidence>
<feature type="region of interest" description="Disordered" evidence="8">
    <location>
        <begin position="1"/>
        <end position="21"/>
    </location>
</feature>
<evidence type="ECO:0000256" key="4">
    <source>
        <dbReference type="ARBA" id="ARBA00022679"/>
    </source>
</evidence>
<dbReference type="InterPro" id="IPR029063">
    <property type="entry name" value="SAM-dependent_MTases_sf"/>
</dbReference>
<keyword evidence="4 7" id="KW-0808">Transferase</keyword>
<name>A0A1H6Z7U3_9GAMM</name>
<dbReference type="PROSITE" id="PS51625">
    <property type="entry name" value="SAM_MT_TRMB"/>
    <property type="match status" value="1"/>
</dbReference>
<dbReference type="InterPro" id="IPR055361">
    <property type="entry name" value="tRNA_methyltr_TrmB_bact"/>
</dbReference>
<feature type="binding site" evidence="7">
    <location>
        <position position="186"/>
    </location>
    <ligand>
        <name>substrate</name>
    </ligand>
</feature>
<evidence type="ECO:0000256" key="2">
    <source>
        <dbReference type="ARBA" id="ARBA00003015"/>
    </source>
</evidence>
<evidence type="ECO:0000256" key="7">
    <source>
        <dbReference type="HAMAP-Rule" id="MF_01057"/>
    </source>
</evidence>
<dbReference type="PANTHER" id="PTHR23417">
    <property type="entry name" value="3-DEOXY-D-MANNO-OCTULOSONIC-ACID TRANSFERASE/TRNA GUANINE-N 7 - -METHYLTRANSFERASE"/>
    <property type="match status" value="1"/>
</dbReference>
<evidence type="ECO:0000256" key="8">
    <source>
        <dbReference type="SAM" id="MobiDB-lite"/>
    </source>
</evidence>
<dbReference type="GO" id="GO:0043527">
    <property type="term" value="C:tRNA methyltransferase complex"/>
    <property type="evidence" value="ECO:0007669"/>
    <property type="project" value="TreeGrafter"/>
</dbReference>
<feature type="region of interest" description="Interaction with RNA" evidence="7">
    <location>
        <begin position="156"/>
        <end position="161"/>
    </location>
</feature>
<keyword evidence="5 7" id="KW-0949">S-adenosyl-L-methionine</keyword>
<keyword evidence="10" id="KW-1185">Reference proteome</keyword>
<evidence type="ECO:0000313" key="9">
    <source>
        <dbReference type="EMBL" id="SEJ45590.1"/>
    </source>
</evidence>
<protein>
    <recommendedName>
        <fullName evidence="7">tRNA (guanine-N(7)-)-methyltransferase</fullName>
        <ecNumber evidence="7">2.1.1.33</ecNumber>
    </recommendedName>
    <alternativeName>
        <fullName evidence="7">tRNA (guanine(46)-N(7))-methyltransferase</fullName>
    </alternativeName>
    <alternativeName>
        <fullName evidence="7">tRNA(m7G46)-methyltransferase</fullName>
    </alternativeName>
</protein>
<feature type="binding site" evidence="7">
    <location>
        <position position="127"/>
    </location>
    <ligand>
        <name>S-adenosyl-L-methionine</name>
        <dbReference type="ChEBI" id="CHEBI:59789"/>
    </ligand>
</feature>
<dbReference type="EC" id="2.1.1.33" evidence="7"/>
<keyword evidence="3 7" id="KW-0489">Methyltransferase</keyword>